<accession>A0A834JSP0</accession>
<keyword evidence="4" id="KW-0507">mRNA processing</keyword>
<dbReference type="GO" id="GO:0006397">
    <property type="term" value="P:mRNA processing"/>
    <property type="evidence" value="ECO:0007669"/>
    <property type="project" value="UniProtKB-KW"/>
</dbReference>
<dbReference type="EC" id="4.6.1.16" evidence="3"/>
<evidence type="ECO:0000256" key="14">
    <source>
        <dbReference type="SAM" id="Coils"/>
    </source>
</evidence>
<comment type="subunit">
    <text evidence="9">tRNA splicing endonuclease is a heterotetramer composed of TSEN2, TSEN15, TSEN34/LENG5 and TSEN54. tRNA splicing endonuclease complex also contains proteins of the pre-mRNA 3'-end processing machinery such as CLP1, CPSF1, CPSF4 and CSTF2.</text>
</comment>
<keyword evidence="14" id="KW-0175">Coiled coil</keyword>
<comment type="caution">
    <text evidence="18">The sequence shown here is derived from an EMBL/GenBank/DDBJ whole genome shotgun (WGS) entry which is preliminary data.</text>
</comment>
<evidence type="ECO:0000256" key="4">
    <source>
        <dbReference type="ARBA" id="ARBA00022664"/>
    </source>
</evidence>
<evidence type="ECO:0000256" key="12">
    <source>
        <dbReference type="ARBA" id="ARBA00075884"/>
    </source>
</evidence>
<dbReference type="Proteomes" id="UP000617340">
    <property type="component" value="Unassembled WGS sequence"/>
</dbReference>
<dbReference type="InterPro" id="IPR059049">
    <property type="entry name" value="TSEN34_N"/>
</dbReference>
<feature type="coiled-coil region" evidence="14">
    <location>
        <begin position="21"/>
        <end position="201"/>
    </location>
</feature>
<organism evidence="18 19">
    <name type="scientific">Vespula germanica</name>
    <name type="common">German yellow jacket</name>
    <name type="synonym">Paravespula germanica</name>
    <dbReference type="NCBI Taxonomy" id="30212"/>
    <lineage>
        <taxon>Eukaryota</taxon>
        <taxon>Metazoa</taxon>
        <taxon>Ecdysozoa</taxon>
        <taxon>Arthropoda</taxon>
        <taxon>Hexapoda</taxon>
        <taxon>Insecta</taxon>
        <taxon>Pterygota</taxon>
        <taxon>Neoptera</taxon>
        <taxon>Endopterygota</taxon>
        <taxon>Hymenoptera</taxon>
        <taxon>Apocrita</taxon>
        <taxon>Aculeata</taxon>
        <taxon>Vespoidea</taxon>
        <taxon>Vespidae</taxon>
        <taxon>Vespinae</taxon>
        <taxon>Vespula</taxon>
    </lineage>
</organism>
<evidence type="ECO:0000256" key="15">
    <source>
        <dbReference type="SAM" id="MobiDB-lite"/>
    </source>
</evidence>
<dbReference type="Gene3D" id="3.40.1350.10">
    <property type="match status" value="1"/>
</dbReference>
<evidence type="ECO:0000256" key="8">
    <source>
        <dbReference type="ARBA" id="ARBA00034031"/>
    </source>
</evidence>
<dbReference type="InterPro" id="IPR006676">
    <property type="entry name" value="tRNA_splic"/>
</dbReference>
<evidence type="ECO:0000256" key="7">
    <source>
        <dbReference type="ARBA" id="ARBA00023242"/>
    </source>
</evidence>
<evidence type="ECO:0000256" key="10">
    <source>
        <dbReference type="ARBA" id="ARBA00070643"/>
    </source>
</evidence>
<evidence type="ECO:0000256" key="11">
    <source>
        <dbReference type="ARBA" id="ARBA00070870"/>
    </source>
</evidence>
<evidence type="ECO:0000256" key="2">
    <source>
        <dbReference type="ARBA" id="ARBA00008078"/>
    </source>
</evidence>
<dbReference type="EMBL" id="JACSDZ010000010">
    <property type="protein sequence ID" value="KAF7394028.1"/>
    <property type="molecule type" value="Genomic_DNA"/>
</dbReference>
<comment type="similarity">
    <text evidence="2">Belongs to the tRNA-intron endonuclease family.</text>
</comment>
<name>A0A834JSP0_VESGE</name>
<feature type="domain" description="tRNA intron endonuclease catalytic" evidence="16">
    <location>
        <begin position="1201"/>
        <end position="1282"/>
    </location>
</feature>
<feature type="domain" description="TSEN34 N-terminal" evidence="17">
    <location>
        <begin position="1017"/>
        <end position="1068"/>
    </location>
</feature>
<dbReference type="NCBIfam" id="TIGR00324">
    <property type="entry name" value="endA"/>
    <property type="match status" value="1"/>
</dbReference>
<dbReference type="GO" id="GO:0003676">
    <property type="term" value="F:nucleic acid binding"/>
    <property type="evidence" value="ECO:0007669"/>
    <property type="project" value="InterPro"/>
</dbReference>
<evidence type="ECO:0000256" key="3">
    <source>
        <dbReference type="ARBA" id="ARBA00012573"/>
    </source>
</evidence>
<dbReference type="CDD" id="cd22363">
    <property type="entry name" value="tRNA-intron_lyase_C"/>
    <property type="match status" value="1"/>
</dbReference>
<evidence type="ECO:0000256" key="5">
    <source>
        <dbReference type="ARBA" id="ARBA00022694"/>
    </source>
</evidence>
<evidence type="ECO:0000313" key="18">
    <source>
        <dbReference type="EMBL" id="KAF7394028.1"/>
    </source>
</evidence>
<reference evidence="18" key="1">
    <citation type="journal article" date="2020" name="G3 (Bethesda)">
        <title>High-Quality Assemblies for Three Invasive Social Wasps from the &lt;i&gt;Vespula&lt;/i&gt; Genus.</title>
        <authorList>
            <person name="Harrop T.W.R."/>
            <person name="Guhlin J."/>
            <person name="McLaughlin G.M."/>
            <person name="Permina E."/>
            <person name="Stockwell P."/>
            <person name="Gilligan J."/>
            <person name="Le Lec M.F."/>
            <person name="Gruber M.A.M."/>
            <person name="Quinn O."/>
            <person name="Lovegrove M."/>
            <person name="Duncan E.J."/>
            <person name="Remnant E.J."/>
            <person name="Van Eeckhoven J."/>
            <person name="Graham B."/>
            <person name="Knapp R.A."/>
            <person name="Langford K.W."/>
            <person name="Kronenberg Z."/>
            <person name="Press M.O."/>
            <person name="Eacker S.M."/>
            <person name="Wilson-Rankin E.E."/>
            <person name="Purcell J."/>
            <person name="Lester P.J."/>
            <person name="Dearden P.K."/>
        </authorList>
    </citation>
    <scope>NUCLEOTIDE SEQUENCE</scope>
    <source>
        <strain evidence="18">Linc-1</strain>
    </source>
</reference>
<keyword evidence="5" id="KW-0819">tRNA processing</keyword>
<dbReference type="SUPFAM" id="SSF53032">
    <property type="entry name" value="tRNA-intron endonuclease catalytic domain-like"/>
    <property type="match status" value="1"/>
</dbReference>
<dbReference type="GO" id="GO:0000379">
    <property type="term" value="P:tRNA-type intron splice site recognition and cleavage"/>
    <property type="evidence" value="ECO:0007669"/>
    <property type="project" value="TreeGrafter"/>
</dbReference>
<comment type="catalytic activity">
    <reaction evidence="8">
        <text>pretRNA = a 3'-half-tRNA molecule with a 5'-OH end + a 5'-half-tRNA molecule with a 2',3'-cyclic phosphate end + an intron with a 2',3'-cyclic phosphate and a 5'-hydroxyl terminus.</text>
        <dbReference type="EC" id="4.6.1.16"/>
    </reaction>
</comment>
<dbReference type="GO" id="GO:0000213">
    <property type="term" value="F:tRNA-intron lyase activity"/>
    <property type="evidence" value="ECO:0007669"/>
    <property type="project" value="UniProtKB-EC"/>
</dbReference>
<dbReference type="Pfam" id="PF01974">
    <property type="entry name" value="tRNA_int_endo"/>
    <property type="match status" value="1"/>
</dbReference>
<keyword evidence="7" id="KW-0539">Nucleus</keyword>
<evidence type="ECO:0000259" key="17">
    <source>
        <dbReference type="Pfam" id="PF26577"/>
    </source>
</evidence>
<evidence type="ECO:0000256" key="6">
    <source>
        <dbReference type="ARBA" id="ARBA00023239"/>
    </source>
</evidence>
<sequence>MISSKDDMEEDIRNTKFHLKVTQITEENALLREEIAKLDDRNSILERQQKYFKRQLEQIHEKYNELQREYDEQKDILNEVTRKEKDTNIALQKSTKEQRILLTRLETVELQAQEVTNLKDKLKKVTNERLECTKKKAEVVEKLDKKYNECESLLMTITDLKEANENLRNNYEARENMVKLLRENNRQLEDENAELKLLISMNTRTSIDKTYHSDAETYCTVHDTPYSRFNDTFYQDSLYDELKASGFTNICSSNDTISYELEKQVQLYELEIDKLIQQTECVFQQLVSARDENCLHLMQNINYCTESSEKMKNLETLKQRIQILLDTVNTTSPEPTGIEIGIQVQTDSRAIENLRELPSLNFHEEDHLECFCKKNQITTSSNISNEKQDPFTISAKSPKVVMVSKSFVVDPVIQVFDKSVRSVTSPRSSPAKKSMENFSLTRLERRKTIHTLTFCKNSCNDAGTKIRADIIDDGNGDYSNNERFVSFLDHLSLPIDFSAISKRVAITPNETVVSGHRKSKSESSLLPEKKALLCRRSFNVAMPLSAEKINETIEIRKSFDDSTCEKIKREDKLYIELQQNDLQNLTSCRGYTFGGTYRSLNDSTDSSVSSSSLRSDNLFPQDFSIDELDHPLCELHRSVHLAPTKLKLPSDKVLLFSKEQHLTNKDTQAGFTTASNKLLENIKLESSIHEPKQYKIMEHFGKDRLNKDYYNESPNNYLIDINKEIYSINGETYLIDKLAPICRDRTSMYFQRSSNFCRESYTENHLPAAFSTPMRIDSKDKNSFESKNKKDNDNCESLVRRFADLEMSKKKIPLFRIYKDHLNKINNKKRIGYVDSEDREKTVSISLCSFANNNSALSQSKCGLTSRFRENFEEYSIVNAMQKNNTEERTNCATASGGKIRSRSSDGESQISDSKKNFQESQVFLDKTQERRNLLKENKSVLQVCKFYHSNSAKSNIWNDKIIGKETRLRMLYTHYQWQPLLMVVTDANPDYCQLHSNVSSFLVDVTKITDCERLNWLTLRKDHRITGELVGCLPKYPRQEVLSGLPLLLLPEEVSLLLEKKIARVVKYLHLQYPPNESLKETFDKYRQILFMEQERCLKKEKEKQVVAMMDKIVEGKRRKILGIETNKRKMRKPLDKDLQEALKNIEVNTKDLFDEQMSKLPKLEKSEALVQTHTEYPWWNWSDFEVVQWKYPNTLQEKLRYETFKDLWERGYYITNGEKFGGDFLVYPGDPIMFHSQFIIQCKNRNEEIPITELIGQCRIASHVRKTQILATFSEDGKSVKYQSFQWAENSGLENR</sequence>
<feature type="region of interest" description="Disordered" evidence="15">
    <location>
        <begin position="888"/>
        <end position="915"/>
    </location>
</feature>
<dbReference type="PANTHER" id="PTHR13070">
    <property type="entry name" value="TRNA-SPLICING ENDONUCLEASE SUBUNIT SEN34-RELATED"/>
    <property type="match status" value="1"/>
</dbReference>
<dbReference type="GO" id="GO:0005730">
    <property type="term" value="C:nucleolus"/>
    <property type="evidence" value="ECO:0007669"/>
    <property type="project" value="UniProtKB-SubCell"/>
</dbReference>
<evidence type="ECO:0000256" key="13">
    <source>
        <dbReference type="ARBA" id="ARBA00076724"/>
    </source>
</evidence>
<keyword evidence="19" id="KW-1185">Reference proteome</keyword>
<protein>
    <recommendedName>
        <fullName evidence="11">tRNA-splicing endonuclease subunit SEN34</fullName>
        <ecNumber evidence="3">4.6.1.16</ecNumber>
    </recommendedName>
    <alternativeName>
        <fullName evidence="12 13">tRNA-intron endonuclease SEN34</fullName>
    </alternativeName>
    <alternativeName>
        <fullName evidence="10">tRNA-splicing endonuclease subunit Sen34</fullName>
    </alternativeName>
</protein>
<evidence type="ECO:0000259" key="16">
    <source>
        <dbReference type="Pfam" id="PF01974"/>
    </source>
</evidence>
<dbReference type="InterPro" id="IPR036167">
    <property type="entry name" value="tRNA_intron_Endo_cat-like_sf"/>
</dbReference>
<evidence type="ECO:0000256" key="9">
    <source>
        <dbReference type="ARBA" id="ARBA00064779"/>
    </source>
</evidence>
<dbReference type="FunFam" id="3.40.1350.10:FF:000002">
    <property type="entry name" value="tRNA-splicing endonuclease subunit Sen34"/>
    <property type="match status" value="1"/>
</dbReference>
<keyword evidence="6" id="KW-0456">Lyase</keyword>
<evidence type="ECO:0000256" key="1">
    <source>
        <dbReference type="ARBA" id="ARBA00004604"/>
    </source>
</evidence>
<dbReference type="PANTHER" id="PTHR13070:SF0">
    <property type="entry name" value="TRNA-SPLICING ENDONUCLEASE SUBUNIT SEN34"/>
    <property type="match status" value="1"/>
</dbReference>
<dbReference type="InterPro" id="IPR011856">
    <property type="entry name" value="tRNA_endonuc-like_dom_sf"/>
</dbReference>
<evidence type="ECO:0000313" key="19">
    <source>
        <dbReference type="Proteomes" id="UP000617340"/>
    </source>
</evidence>
<dbReference type="Pfam" id="PF26577">
    <property type="entry name" value="TSEN34_N"/>
    <property type="match status" value="1"/>
</dbReference>
<comment type="subcellular location">
    <subcellularLocation>
        <location evidence="1">Nucleus</location>
        <location evidence="1">Nucleolus</location>
    </subcellularLocation>
</comment>
<gene>
    <name evidence="18" type="ORF">HZH68_010847</name>
</gene>
<dbReference type="InterPro" id="IPR006677">
    <property type="entry name" value="tRNA_intron_Endonuc_cat-like"/>
</dbReference>
<proteinExistence type="inferred from homology"/>